<dbReference type="Gene3D" id="3.90.1570.50">
    <property type="match status" value="1"/>
</dbReference>
<dbReference type="PANTHER" id="PTHR30195:SF15">
    <property type="entry name" value="TYPE I RESTRICTION ENZYME HINDI ENDONUCLEASE SUBUNIT"/>
    <property type="match status" value="1"/>
</dbReference>
<evidence type="ECO:0000259" key="11">
    <source>
        <dbReference type="PROSITE" id="PS51192"/>
    </source>
</evidence>
<dbReference type="Gene3D" id="3.30.70.1290">
    <property type="entry name" value="Transposase IS200-like"/>
    <property type="match status" value="1"/>
</dbReference>
<dbReference type="Pfam" id="PF04313">
    <property type="entry name" value="HSDR_N"/>
    <property type="match status" value="1"/>
</dbReference>
<gene>
    <name evidence="12" type="ORF">EZS26_001500</name>
</gene>
<dbReference type="EC" id="3.1.21.3" evidence="10"/>
<dbReference type="PROSITE" id="PS51192">
    <property type="entry name" value="HELICASE_ATP_BIND_1"/>
    <property type="match status" value="1"/>
</dbReference>
<keyword evidence="3" id="KW-0540">Nuclease</keyword>
<dbReference type="GO" id="GO:0003677">
    <property type="term" value="F:DNA binding"/>
    <property type="evidence" value="ECO:0007669"/>
    <property type="project" value="UniProtKB-KW"/>
</dbReference>
<dbReference type="Gene3D" id="3.40.50.300">
    <property type="entry name" value="P-loop containing nucleotide triphosphate hydrolases"/>
    <property type="match status" value="3"/>
</dbReference>
<dbReference type="EMBL" id="SNRX01000008">
    <property type="protein sequence ID" value="KAA6302387.1"/>
    <property type="molecule type" value="Genomic_DNA"/>
</dbReference>
<evidence type="ECO:0000256" key="9">
    <source>
        <dbReference type="ARBA" id="ARBA00023125"/>
    </source>
</evidence>
<evidence type="ECO:0000256" key="5">
    <source>
        <dbReference type="ARBA" id="ARBA00022747"/>
    </source>
</evidence>
<accession>A0A5M8P1R7</accession>
<evidence type="ECO:0000313" key="13">
    <source>
        <dbReference type="Proteomes" id="UP000324575"/>
    </source>
</evidence>
<dbReference type="SUPFAM" id="SSF52540">
    <property type="entry name" value="P-loop containing nucleoside triphosphate hydrolases"/>
    <property type="match status" value="2"/>
</dbReference>
<dbReference type="Pfam" id="PF01797">
    <property type="entry name" value="Y1_Tnp"/>
    <property type="match status" value="1"/>
</dbReference>
<organism evidence="12 13">
    <name type="scientific">Candidatus Ordinivivax streblomastigis</name>
    <dbReference type="NCBI Taxonomy" id="2540710"/>
    <lineage>
        <taxon>Bacteria</taxon>
        <taxon>Pseudomonadati</taxon>
        <taxon>Bacteroidota</taxon>
        <taxon>Bacteroidia</taxon>
        <taxon>Bacteroidales</taxon>
        <taxon>Candidatus Ordinivivax</taxon>
    </lineage>
</organism>
<dbReference type="GO" id="GO:0009307">
    <property type="term" value="P:DNA restriction-modification system"/>
    <property type="evidence" value="ECO:0007669"/>
    <property type="project" value="UniProtKB-KW"/>
</dbReference>
<comment type="catalytic activity">
    <reaction evidence="1 10">
        <text>Endonucleolytic cleavage of DNA to give random double-stranded fragments with terminal 5'-phosphates, ATP is simultaneously hydrolyzed.</text>
        <dbReference type="EC" id="3.1.21.3"/>
    </reaction>
</comment>
<dbReference type="Proteomes" id="UP000324575">
    <property type="component" value="Unassembled WGS sequence"/>
</dbReference>
<keyword evidence="6" id="KW-0255">Endonuclease</keyword>
<dbReference type="InterPro" id="IPR021810">
    <property type="entry name" value="T1RH-like_C"/>
</dbReference>
<comment type="subunit">
    <text evidence="10">The type I restriction/modification system is composed of three polypeptides R, M and S.</text>
</comment>
<evidence type="ECO:0000256" key="7">
    <source>
        <dbReference type="ARBA" id="ARBA00022801"/>
    </source>
</evidence>
<evidence type="ECO:0000256" key="4">
    <source>
        <dbReference type="ARBA" id="ARBA00022741"/>
    </source>
</evidence>
<dbReference type="Pfam" id="PF22679">
    <property type="entry name" value="T1R_D3-like"/>
    <property type="match status" value="1"/>
</dbReference>
<dbReference type="InterPro" id="IPR004473">
    <property type="entry name" value="Restrct_endonuc_typeI_HsdR"/>
</dbReference>
<dbReference type="InterPro" id="IPR007409">
    <property type="entry name" value="Restrct_endonuc_type1_HsdR_N"/>
</dbReference>
<dbReference type="Pfam" id="PF18766">
    <property type="entry name" value="SWI2_SNF2"/>
    <property type="match status" value="1"/>
</dbReference>
<dbReference type="CDD" id="cd22332">
    <property type="entry name" value="HsdR_N"/>
    <property type="match status" value="1"/>
</dbReference>
<dbReference type="InterPro" id="IPR002686">
    <property type="entry name" value="Transposase_17"/>
</dbReference>
<feature type="domain" description="Helicase ATP-binding" evidence="11">
    <location>
        <begin position="305"/>
        <end position="486"/>
    </location>
</feature>
<dbReference type="GO" id="GO:0005524">
    <property type="term" value="F:ATP binding"/>
    <property type="evidence" value="ECO:0007669"/>
    <property type="project" value="UniProtKB-KW"/>
</dbReference>
<evidence type="ECO:0000256" key="6">
    <source>
        <dbReference type="ARBA" id="ARBA00022759"/>
    </source>
</evidence>
<comment type="similarity">
    <text evidence="2 10">Belongs to the HsdR family.</text>
</comment>
<dbReference type="GO" id="GO:0009035">
    <property type="term" value="F:type I site-specific deoxyribonuclease activity"/>
    <property type="evidence" value="ECO:0007669"/>
    <property type="project" value="UniProtKB-EC"/>
</dbReference>
<dbReference type="SMART" id="SM01321">
    <property type="entry name" value="Y1_Tnp"/>
    <property type="match status" value="1"/>
</dbReference>
<dbReference type="InterPro" id="IPR036515">
    <property type="entry name" value="Transposase_17_sf"/>
</dbReference>
<name>A0A5M8P1R7_9BACT</name>
<keyword evidence="5 10" id="KW-0680">Restriction system</keyword>
<dbReference type="InterPro" id="IPR014001">
    <property type="entry name" value="Helicase_ATP-bd"/>
</dbReference>
<comment type="function">
    <text evidence="10">Subunit R is required for both nuclease and ATPase activities, but not for modification.</text>
</comment>
<dbReference type="GO" id="GO:0006313">
    <property type="term" value="P:DNA transposition"/>
    <property type="evidence" value="ECO:0007669"/>
    <property type="project" value="InterPro"/>
</dbReference>
<protein>
    <recommendedName>
        <fullName evidence="10">Type I restriction enzyme endonuclease subunit</fullName>
        <shortName evidence="10">R protein</shortName>
        <ecNumber evidence="10">3.1.21.3</ecNumber>
    </recommendedName>
</protein>
<proteinExistence type="inferred from homology"/>
<dbReference type="InterPro" id="IPR027417">
    <property type="entry name" value="P-loop_NTPase"/>
</dbReference>
<keyword evidence="8 10" id="KW-0067">ATP-binding</keyword>
<dbReference type="PANTHER" id="PTHR30195">
    <property type="entry name" value="TYPE I SITE-SPECIFIC DEOXYRIBONUCLEASE PROTEIN SUBUNIT M AND R"/>
    <property type="match status" value="1"/>
</dbReference>
<dbReference type="NCBIfam" id="TIGR00348">
    <property type="entry name" value="hsdR"/>
    <property type="match status" value="1"/>
</dbReference>
<keyword evidence="9 10" id="KW-0238">DNA-binding</keyword>
<dbReference type="InterPro" id="IPR040980">
    <property type="entry name" value="SWI2_SNF2"/>
</dbReference>
<comment type="caution">
    <text evidence="12">The sequence shown here is derived from an EMBL/GenBank/DDBJ whole genome shotgun (WGS) entry which is preliminary data.</text>
</comment>
<evidence type="ECO:0000256" key="2">
    <source>
        <dbReference type="ARBA" id="ARBA00008598"/>
    </source>
</evidence>
<evidence type="ECO:0000256" key="1">
    <source>
        <dbReference type="ARBA" id="ARBA00000851"/>
    </source>
</evidence>
<keyword evidence="4 10" id="KW-0547">Nucleotide-binding</keyword>
<dbReference type="InterPro" id="IPR055180">
    <property type="entry name" value="HsdR_RecA-like_helicase_dom_2"/>
</dbReference>
<dbReference type="Pfam" id="PF11867">
    <property type="entry name" value="T1RH-like_C"/>
    <property type="match status" value="1"/>
</dbReference>
<dbReference type="SUPFAM" id="SSF143422">
    <property type="entry name" value="Transposase IS200-like"/>
    <property type="match status" value="1"/>
</dbReference>
<reference evidence="12 13" key="1">
    <citation type="submission" date="2019-03" db="EMBL/GenBank/DDBJ databases">
        <title>Single cell metagenomics reveals metabolic interactions within the superorganism composed of flagellate Streblomastix strix and complex community of Bacteroidetes bacteria on its surface.</title>
        <authorList>
            <person name="Treitli S.C."/>
            <person name="Kolisko M."/>
            <person name="Husnik F."/>
            <person name="Keeling P."/>
            <person name="Hampl V."/>
        </authorList>
    </citation>
    <scope>NUCLEOTIDE SEQUENCE [LARGE SCALE GENOMIC DNA]</scope>
    <source>
        <strain evidence="12">St1</strain>
    </source>
</reference>
<dbReference type="SMART" id="SM00487">
    <property type="entry name" value="DEXDc"/>
    <property type="match status" value="1"/>
</dbReference>
<keyword evidence="7 10" id="KW-0378">Hydrolase</keyword>
<dbReference type="GO" id="GO:0004803">
    <property type="term" value="F:transposase activity"/>
    <property type="evidence" value="ECO:0007669"/>
    <property type="project" value="InterPro"/>
</dbReference>
<sequence>MNFTEAKLEQAFIELLESEYYLHFTGDSIVRAADEVLIEEDLLHYLLSRYEHQQLTETEARTIILKLKNLPASDLYESNKTIQRWLSDGFILKREDRNQKDIHIELIDYKRLENAACRDAVRHVSTEYAIAAEPTVPYGVNYNIYKFVNQLEIVGTEKRIPDGIIYINGLPIVVFEFKSAIREEATIHDAYVQLTTRYKRDIPELFKYNAFCVISDGVNNKAGSFFAPYEFFYAWRRIAGMPKDTNGINSMFTLVRGMLNQNQLRDIIRNFIYIPDTSKKNEKIVCRYPQYYAAKRLYDSIKTAQRPLGDGKGGTYFGATGCGKSYTMLYLTRLLMRSLYFESPTIVLITDRTDLDDQLSRQFTNAKQFIGDNNIVSVESREHLRELLQSRQSGGVFLSTIHKFTEDTRLLSERNNVICISDEAHRSQINLDQKIKITEKGVAKTFGFAKYLHDSLPNAVFVGFTGTPIDATLDVFGQVVDAYTMTESVEDEITVRIVYEGRAAKVALNNSELEKIERYYEQAAEAGTNEYQIEKSKEETTQMNAILGDPKRLQTLAEDFVKHYENRISEGATVCGKALFVCSRREIAYEFYKNVIALLGKRSSSFVENKEIFVDFNNAKQELCTSQNFSQFFTTKFGHPEEWHDRNLPHRNKEGLIQSITFRLADSLPQNVLKQIELELKTCTDSEKDIQKRAKYEKWLDNGLGCCALAHPEMAQVMQDALKYHDGDKYDLLAWCIMPNHVHVLIKTKSDLSRIVQSWKSFTGKWALANNKKFNLGIPEDASKFWMEEYWDRFIRDENHFNNTVNYILENPKKANLPEKWLGCTLGDAKFPLGNAKLPLCSNKTKQELHPSQQELHPSQIKMIMTRGKDDDETLYALLGTKEYRKTLDTEFKNEKSNFKIAIVVDMWLTGFDVPFLDTIYIDKPIQQHNLIQTISRVNRKFEGKNKGLVVDYIGIKKQMNLALAKYNKGDEDNFEDIAQSLVVVQNHLDLLAKIFHKFDNTQYFAGNALEQLTTLNMAAEFVQQTKEIETRFMGLVKRLKAAYDICAGSEQLTQQERDYTHFYLAVRSIVFKLTKGDAPDTAQMNARVREMIKDALASDGVEEIFKMGDENESEQDLFDEDYLEKINKIKLPNTKIKLLQQLLAKVIGEIKKVNKVKGVDFSKKMQSLVERYNQRDESDVLRSEVYEEMAEQLTNLIWEVRKEFSAGDELGIGFEEKAFYDILQELCIKYDFKYPDNKMIELAKAVKELVDSQTKFPDWSKRDDIKSSLKVGLILLLDEFGYPPVERDEVYVEIFEQAENFKKNRTA</sequence>
<dbReference type="InterPro" id="IPR051268">
    <property type="entry name" value="Type-I_R_enzyme_R_subunit"/>
</dbReference>
<dbReference type="CDD" id="cd18800">
    <property type="entry name" value="SF2_C_EcoR124I-like"/>
    <property type="match status" value="1"/>
</dbReference>
<evidence type="ECO:0000256" key="3">
    <source>
        <dbReference type="ARBA" id="ARBA00022722"/>
    </source>
</evidence>
<evidence type="ECO:0000313" key="12">
    <source>
        <dbReference type="EMBL" id="KAA6302387.1"/>
    </source>
</evidence>
<evidence type="ECO:0000256" key="8">
    <source>
        <dbReference type="ARBA" id="ARBA00022840"/>
    </source>
</evidence>
<evidence type="ECO:0000256" key="10">
    <source>
        <dbReference type="RuleBase" id="RU364115"/>
    </source>
</evidence>